<sequence>MKKIFLTWAFILLTASACTGVDTQVKKRWSNPENTLILTDLTSKDYEVKDAGLALMDALEDALIANSSFVIAHDAGRYQLKYKILNYNKGNRAARIATFGLMDSAKCELKVKVALYDGENLVGGWVVESWQKDGIRSEETLFQKAAQDIIAHLRGGF</sequence>
<evidence type="ECO:0000313" key="3">
    <source>
        <dbReference type="Proteomes" id="UP000594464"/>
    </source>
</evidence>
<evidence type="ECO:0000313" key="2">
    <source>
        <dbReference type="EMBL" id="QPJ64171.1"/>
    </source>
</evidence>
<protein>
    <recommendedName>
        <fullName evidence="4">DUF4136 domain-containing protein</fullName>
    </recommendedName>
</protein>
<gene>
    <name evidence="2" type="ORF">G3M78_01640</name>
</gene>
<organism evidence="2 3">
    <name type="scientific">Candidatus Nitrohelix vancouverensis</name>
    <dbReference type="NCBI Taxonomy" id="2705534"/>
    <lineage>
        <taxon>Bacteria</taxon>
        <taxon>Pseudomonadati</taxon>
        <taxon>Nitrospinota/Tectimicrobiota group</taxon>
        <taxon>Nitrospinota</taxon>
        <taxon>Nitrospinia</taxon>
        <taxon>Nitrospinales</taxon>
        <taxon>Nitrospinaceae</taxon>
        <taxon>Candidatus Nitrohelix</taxon>
    </lineage>
</organism>
<feature type="signal peptide" evidence="1">
    <location>
        <begin position="1"/>
        <end position="17"/>
    </location>
</feature>
<accession>A0A7T0G2F5</accession>
<dbReference type="AlphaFoldDB" id="A0A7T0G2F5"/>
<dbReference type="Proteomes" id="UP000594464">
    <property type="component" value="Chromosome"/>
</dbReference>
<name>A0A7T0G2F5_9BACT</name>
<evidence type="ECO:0008006" key="4">
    <source>
        <dbReference type="Google" id="ProtNLM"/>
    </source>
</evidence>
<keyword evidence="1" id="KW-0732">Signal</keyword>
<evidence type="ECO:0000256" key="1">
    <source>
        <dbReference type="SAM" id="SignalP"/>
    </source>
</evidence>
<dbReference type="PROSITE" id="PS51257">
    <property type="entry name" value="PROKAR_LIPOPROTEIN"/>
    <property type="match status" value="1"/>
</dbReference>
<feature type="chain" id="PRO_5032266872" description="DUF4136 domain-containing protein" evidence="1">
    <location>
        <begin position="18"/>
        <end position="157"/>
    </location>
</feature>
<dbReference type="EMBL" id="CP048620">
    <property type="protein sequence ID" value="QPJ64171.1"/>
    <property type="molecule type" value="Genomic_DNA"/>
</dbReference>
<dbReference type="KEGG" id="nva:G3M78_01640"/>
<reference evidence="3" key="1">
    <citation type="submission" date="2020-02" db="EMBL/GenBank/DDBJ databases">
        <title>Genomic and physiological characterization of two novel Nitrospinaceae genera.</title>
        <authorList>
            <person name="Mueller A.J."/>
            <person name="Jung M.-Y."/>
            <person name="Strachan C.R."/>
            <person name="Herbold C.W."/>
            <person name="Kirkegaard R.H."/>
            <person name="Daims H."/>
        </authorList>
    </citation>
    <scope>NUCLEOTIDE SEQUENCE [LARGE SCALE GENOMIC DNA]</scope>
</reference>
<proteinExistence type="predicted"/>